<dbReference type="InterPro" id="IPR011242">
    <property type="entry name" value="ArgB_GNAT"/>
</dbReference>
<dbReference type="Gene3D" id="3.40.1160.10">
    <property type="entry name" value="Acetylglutamate kinase-like"/>
    <property type="match status" value="1"/>
</dbReference>
<dbReference type="PANTHER" id="PTHR23342:SF0">
    <property type="entry name" value="N-ACETYLGLUTAMATE SYNTHASE, MITOCHONDRIAL"/>
    <property type="match status" value="1"/>
</dbReference>
<dbReference type="PIRSF" id="PIRSF036441">
    <property type="entry name" value="NAGK_DUF619"/>
    <property type="match status" value="1"/>
</dbReference>
<dbReference type="NCBIfam" id="NF003387">
    <property type="entry name" value="PRK04531.1-2"/>
    <property type="match status" value="1"/>
</dbReference>
<evidence type="ECO:0000259" key="13">
    <source>
        <dbReference type="PROSITE" id="PS51731"/>
    </source>
</evidence>
<evidence type="ECO:0000256" key="12">
    <source>
        <dbReference type="ARBA" id="ARBA00048141"/>
    </source>
</evidence>
<evidence type="ECO:0000256" key="1">
    <source>
        <dbReference type="ARBA" id="ARBA00004828"/>
    </source>
</evidence>
<dbReference type="PANTHER" id="PTHR23342">
    <property type="entry name" value="N-ACETYLGLUTAMATE SYNTHASE"/>
    <property type="match status" value="1"/>
</dbReference>
<dbReference type="RefSeq" id="WP_369311893.1">
    <property type="nucleotide sequence ID" value="NZ_JBEHZE010000001.1"/>
</dbReference>
<keyword evidence="5" id="KW-0028">Amino-acid biosynthesis</keyword>
<name>A0ABV3Z017_9PROT</name>
<proteinExistence type="predicted"/>
<keyword evidence="15" id="KW-1185">Reference proteome</keyword>
<dbReference type="InterPro" id="IPR006855">
    <property type="entry name" value="Vertebrate-like_GNAT_dom"/>
</dbReference>
<comment type="pathway">
    <text evidence="1">Amino-acid biosynthesis; L-arginine biosynthesis; N(2)-acetyl-L-ornithine from L-glutamate: step 2/4.</text>
</comment>
<evidence type="ECO:0000256" key="8">
    <source>
        <dbReference type="ARBA" id="ARBA00022777"/>
    </source>
</evidence>
<evidence type="ECO:0000256" key="9">
    <source>
        <dbReference type="ARBA" id="ARBA00022840"/>
    </source>
</evidence>
<feature type="domain" description="N-acetyltransferase" evidence="13">
    <location>
        <begin position="291"/>
        <end position="437"/>
    </location>
</feature>
<evidence type="ECO:0000256" key="2">
    <source>
        <dbReference type="ARBA" id="ARBA00013065"/>
    </source>
</evidence>
<keyword evidence="7" id="KW-0547">Nucleotide-binding</keyword>
<dbReference type="InterPro" id="IPR036393">
    <property type="entry name" value="AceGlu_kinase-like_sf"/>
</dbReference>
<evidence type="ECO:0000256" key="11">
    <source>
        <dbReference type="ARBA" id="ARBA00030639"/>
    </source>
</evidence>
<dbReference type="GO" id="GO:0003991">
    <property type="term" value="F:acetylglutamate kinase activity"/>
    <property type="evidence" value="ECO:0007669"/>
    <property type="project" value="UniProtKB-EC"/>
</dbReference>
<keyword evidence="9" id="KW-0067">ATP-binding</keyword>
<dbReference type="Gene3D" id="3.40.630.30">
    <property type="match status" value="1"/>
</dbReference>
<dbReference type="Proteomes" id="UP001560685">
    <property type="component" value="Unassembled WGS sequence"/>
</dbReference>
<organism evidence="14 15">
    <name type="scientific">Hyphococcus lacteus</name>
    <dbReference type="NCBI Taxonomy" id="3143536"/>
    <lineage>
        <taxon>Bacteria</taxon>
        <taxon>Pseudomonadati</taxon>
        <taxon>Pseudomonadota</taxon>
        <taxon>Alphaproteobacteria</taxon>
        <taxon>Parvularculales</taxon>
        <taxon>Parvularculaceae</taxon>
        <taxon>Hyphococcus</taxon>
    </lineage>
</organism>
<dbReference type="Pfam" id="PF00696">
    <property type="entry name" value="AA_kinase"/>
    <property type="match status" value="1"/>
</dbReference>
<keyword evidence="4" id="KW-0055">Arginine biosynthesis</keyword>
<dbReference type="NCBIfam" id="TIGR00761">
    <property type="entry name" value="argB"/>
    <property type="match status" value="1"/>
</dbReference>
<evidence type="ECO:0000256" key="6">
    <source>
        <dbReference type="ARBA" id="ARBA00022679"/>
    </source>
</evidence>
<sequence>MTQTEFTRQTIVQLLSNMSDGKEIRAYLQRFSEVDQSRFAVIKIGGAILAEQLEETASALAFLHTVGLTPIVLHGGGPQLDIALKERGIKTPKVEGLRVTDEATLDVARDVFIGENIKLVEAVRKQGVEAEGVIAGVIEANYLDKEKFGLVGEPATIRQGLIQSVVRSGAMPILTCLGIAPGGQLLNINGDSATRALVEVLQPMKIVFLTGVGGLLDKHGDIMHSINLASEYDKLMNASWVEGGMRLKLSEIKRLLDASPLSTSVSITTPEGLIRELFTHGGSGTLVRMGEAINRYDTIAAIDRDRTIALVENAFGRALKKDWWDGLDVHEVIMSDSYRAGALLTKVDDFVYLDKFAVIEDARGEGLSRTVWRAFTKNNPNFFWRSRTSNGFNGFYHNSADGSVKAGPWTVFWKGEKDWARISRIADRVAAMPASFIGDDAE</sequence>
<keyword evidence="6 14" id="KW-0808">Transferase</keyword>
<dbReference type="InterPro" id="IPR001048">
    <property type="entry name" value="Asp/Glu/Uridylate_kinase"/>
</dbReference>
<dbReference type="EC" id="2.7.2.8" evidence="2"/>
<evidence type="ECO:0000256" key="3">
    <source>
        <dbReference type="ARBA" id="ARBA00021197"/>
    </source>
</evidence>
<evidence type="ECO:0000256" key="10">
    <source>
        <dbReference type="ARBA" id="ARBA00030178"/>
    </source>
</evidence>
<gene>
    <name evidence="14" type="ORF">ABFZ84_01060</name>
</gene>
<reference evidence="14 15" key="1">
    <citation type="submission" date="2024-05" db="EMBL/GenBank/DDBJ databases">
        <title>Three bacterial strains, DH-69, EH-24, and ECK-19 isolated from coastal sediments.</title>
        <authorList>
            <person name="Ye Y.-Q."/>
            <person name="Du Z.-J."/>
        </authorList>
    </citation>
    <scope>NUCLEOTIDE SEQUENCE [LARGE SCALE GENOMIC DNA]</scope>
    <source>
        <strain evidence="14 15">ECK-19</strain>
    </source>
</reference>
<dbReference type="PROSITE" id="PS51731">
    <property type="entry name" value="GNAT_NAGS"/>
    <property type="match status" value="1"/>
</dbReference>
<dbReference type="EMBL" id="JBEHZE010000001">
    <property type="protein sequence ID" value="MEX6632126.1"/>
    <property type="molecule type" value="Genomic_DNA"/>
</dbReference>
<evidence type="ECO:0000256" key="7">
    <source>
        <dbReference type="ARBA" id="ARBA00022741"/>
    </source>
</evidence>
<dbReference type="Pfam" id="PF04768">
    <property type="entry name" value="NAT"/>
    <property type="match status" value="1"/>
</dbReference>
<evidence type="ECO:0000256" key="4">
    <source>
        <dbReference type="ARBA" id="ARBA00022571"/>
    </source>
</evidence>
<dbReference type="InterPro" id="IPR004662">
    <property type="entry name" value="AcgluKinase_fam"/>
</dbReference>
<evidence type="ECO:0000313" key="15">
    <source>
        <dbReference type="Proteomes" id="UP001560685"/>
    </source>
</evidence>
<dbReference type="SUPFAM" id="SSF53633">
    <property type="entry name" value="Carbamate kinase-like"/>
    <property type="match status" value="1"/>
</dbReference>
<comment type="caution">
    <text evidence="14">The sequence shown here is derived from an EMBL/GenBank/DDBJ whole genome shotgun (WGS) entry which is preliminary data.</text>
</comment>
<evidence type="ECO:0000313" key="14">
    <source>
        <dbReference type="EMBL" id="MEX6632126.1"/>
    </source>
</evidence>
<accession>A0ABV3Z017</accession>
<comment type="catalytic activity">
    <reaction evidence="12">
        <text>N-acetyl-L-glutamate + ATP = N-acetyl-L-glutamyl 5-phosphate + ADP</text>
        <dbReference type="Rhea" id="RHEA:14629"/>
        <dbReference type="ChEBI" id="CHEBI:30616"/>
        <dbReference type="ChEBI" id="CHEBI:44337"/>
        <dbReference type="ChEBI" id="CHEBI:57936"/>
        <dbReference type="ChEBI" id="CHEBI:456216"/>
        <dbReference type="EC" id="2.7.2.8"/>
    </reaction>
</comment>
<evidence type="ECO:0000256" key="5">
    <source>
        <dbReference type="ARBA" id="ARBA00022605"/>
    </source>
</evidence>
<protein>
    <recommendedName>
        <fullName evidence="3">Acetylglutamate kinase</fullName>
        <ecNumber evidence="2">2.7.2.8</ecNumber>
    </recommendedName>
    <alternativeName>
        <fullName evidence="10">N-acetyl-L-glutamate 5-phosphotransferase</fullName>
    </alternativeName>
    <alternativeName>
        <fullName evidence="11">NAG kinase</fullName>
    </alternativeName>
</protein>
<keyword evidence="8 14" id="KW-0418">Kinase</keyword>
<dbReference type="NCBIfam" id="NF003386">
    <property type="entry name" value="PRK04531.1-1"/>
    <property type="match status" value="1"/>
</dbReference>